<proteinExistence type="predicted"/>
<evidence type="ECO:0000313" key="3">
    <source>
        <dbReference type="Proteomes" id="UP000050794"/>
    </source>
</evidence>
<dbReference type="EMBL" id="UYWY01003489">
    <property type="protein sequence ID" value="VDM28726.1"/>
    <property type="molecule type" value="Genomic_DNA"/>
</dbReference>
<keyword evidence="1" id="KW-1133">Transmembrane helix</keyword>
<reference evidence="4" key="1">
    <citation type="submission" date="2016-06" db="UniProtKB">
        <authorList>
            <consortium name="WormBaseParasite"/>
        </authorList>
    </citation>
    <scope>IDENTIFICATION</scope>
</reference>
<feature type="transmembrane region" description="Helical" evidence="1">
    <location>
        <begin position="406"/>
        <end position="426"/>
    </location>
</feature>
<keyword evidence="3" id="KW-1185">Reference proteome</keyword>
<organism evidence="3 4">
    <name type="scientific">Toxocara canis</name>
    <name type="common">Canine roundworm</name>
    <dbReference type="NCBI Taxonomy" id="6265"/>
    <lineage>
        <taxon>Eukaryota</taxon>
        <taxon>Metazoa</taxon>
        <taxon>Ecdysozoa</taxon>
        <taxon>Nematoda</taxon>
        <taxon>Chromadorea</taxon>
        <taxon>Rhabditida</taxon>
        <taxon>Spirurina</taxon>
        <taxon>Ascaridomorpha</taxon>
        <taxon>Ascaridoidea</taxon>
        <taxon>Toxocaridae</taxon>
        <taxon>Toxocara</taxon>
    </lineage>
</organism>
<reference evidence="2 3" key="2">
    <citation type="submission" date="2018-11" db="EMBL/GenBank/DDBJ databases">
        <authorList>
            <consortium name="Pathogen Informatics"/>
        </authorList>
    </citation>
    <scope>NUCLEOTIDE SEQUENCE [LARGE SCALE GENOMIC DNA]</scope>
</reference>
<protein>
    <submittedName>
        <fullName evidence="2 4">Uncharacterized protein</fullName>
    </submittedName>
</protein>
<evidence type="ECO:0000313" key="2">
    <source>
        <dbReference type="EMBL" id="VDM28726.1"/>
    </source>
</evidence>
<keyword evidence="1" id="KW-0812">Transmembrane</keyword>
<evidence type="ECO:0000313" key="4">
    <source>
        <dbReference type="WBParaSite" id="TCNE_0000300901-mRNA-1"/>
    </source>
</evidence>
<gene>
    <name evidence="2" type="ORF">TCNE_LOCUS3009</name>
</gene>
<sequence length="428" mass="46684">MRFLEGLGAVMPRSFGEKGVISRCIPAYEVSFDAVENCFHMMYKLGQLEVLYVIRVFSSCDSVRGMQLLSLHDAQPTSLPSDSQVAPQPPLFPSPCLPTSSAIGRNPNVDQIQLRSCGPQTNCWPILNPDLRPPPATTTGNFLPPVGFVELLASYNTTPCEIIQQNGSGDGHQRLTSSSVTELPSELSLGYKLVVEPSEDRARPVDMDLLHSQPSRVQISVMQPQLVNYSMEQLRECSLQQSLPPAMHQPNVLLRFCKSLQADLLNNVVQERWNAATETSGCGGILGPSVVHRVPFVVQQQQSCCGLSSQNGAFSQSNVAYFPGDVPHTIPGMNQSACRQPCMSVSLSSAMQDQALHTQRQHPFIISMEQQDQAYCAARNRWPAESGLRPRVGGMSCPSATGASEIVISAYLLIFHSVIFLLSGVARA</sequence>
<accession>A0A183U3D9</accession>
<dbReference type="Proteomes" id="UP000050794">
    <property type="component" value="Unassembled WGS sequence"/>
</dbReference>
<evidence type="ECO:0000256" key="1">
    <source>
        <dbReference type="SAM" id="Phobius"/>
    </source>
</evidence>
<dbReference type="WBParaSite" id="TCNE_0000300901-mRNA-1">
    <property type="protein sequence ID" value="TCNE_0000300901-mRNA-1"/>
    <property type="gene ID" value="TCNE_0000300901"/>
</dbReference>
<dbReference type="AlphaFoldDB" id="A0A183U3D9"/>
<keyword evidence="1" id="KW-0472">Membrane</keyword>
<name>A0A183U3D9_TOXCA</name>